<dbReference type="Pfam" id="PF03401">
    <property type="entry name" value="TctC"/>
    <property type="match status" value="1"/>
</dbReference>
<evidence type="ECO:0008006" key="4">
    <source>
        <dbReference type="Google" id="ProtNLM"/>
    </source>
</evidence>
<evidence type="ECO:0000313" key="3">
    <source>
        <dbReference type="Proteomes" id="UP000635983"/>
    </source>
</evidence>
<dbReference type="PANTHER" id="PTHR42928:SF5">
    <property type="entry name" value="BLR1237 PROTEIN"/>
    <property type="match status" value="1"/>
</dbReference>
<evidence type="ECO:0000256" key="1">
    <source>
        <dbReference type="ARBA" id="ARBA00006987"/>
    </source>
</evidence>
<comment type="similarity">
    <text evidence="1">Belongs to the UPF0065 (bug) family.</text>
</comment>
<dbReference type="AlphaFoldDB" id="A0A917Q2W6"/>
<comment type="caution">
    <text evidence="2">The sequence shown here is derived from an EMBL/GenBank/DDBJ whole genome shotgun (WGS) entry which is preliminary data.</text>
</comment>
<keyword evidence="3" id="KW-1185">Reference proteome</keyword>
<organism evidence="2 3">
    <name type="scientific">Pseudomonas matsuisoli</name>
    <dbReference type="NCBI Taxonomy" id="1515666"/>
    <lineage>
        <taxon>Bacteria</taxon>
        <taxon>Pseudomonadati</taxon>
        <taxon>Pseudomonadota</taxon>
        <taxon>Gammaproteobacteria</taxon>
        <taxon>Pseudomonadales</taxon>
        <taxon>Pseudomonadaceae</taxon>
        <taxon>Pseudomonas</taxon>
    </lineage>
</organism>
<gene>
    <name evidence="2" type="ORF">GCM10009304_39080</name>
</gene>
<reference evidence="2" key="2">
    <citation type="submission" date="2020-09" db="EMBL/GenBank/DDBJ databases">
        <authorList>
            <person name="Sun Q."/>
            <person name="Ohkuma M."/>
        </authorList>
    </citation>
    <scope>NUCLEOTIDE SEQUENCE</scope>
    <source>
        <strain evidence="2">JCM 30078</strain>
    </source>
</reference>
<dbReference type="InterPro" id="IPR005064">
    <property type="entry name" value="BUG"/>
</dbReference>
<dbReference type="InterPro" id="IPR006311">
    <property type="entry name" value="TAT_signal"/>
</dbReference>
<reference evidence="2" key="1">
    <citation type="journal article" date="2014" name="Int. J. Syst. Evol. Microbiol.">
        <title>Complete genome sequence of Corynebacterium casei LMG S-19264T (=DSM 44701T), isolated from a smear-ripened cheese.</title>
        <authorList>
            <consortium name="US DOE Joint Genome Institute (JGI-PGF)"/>
            <person name="Walter F."/>
            <person name="Albersmeier A."/>
            <person name="Kalinowski J."/>
            <person name="Ruckert C."/>
        </authorList>
    </citation>
    <scope>NUCLEOTIDE SEQUENCE</scope>
    <source>
        <strain evidence="2">JCM 30078</strain>
    </source>
</reference>
<evidence type="ECO:0000313" key="2">
    <source>
        <dbReference type="EMBL" id="GGK09119.1"/>
    </source>
</evidence>
<dbReference type="InterPro" id="IPR042100">
    <property type="entry name" value="Bug_dom1"/>
</dbReference>
<sequence length="326" mass="35192">MIDRRQFLRGTGVLLGAALLPNAWAQMASARRMVCGYPAGGLCGQLAEAILPILAKGNAEDFQLEFIEGRNTRTATEKVKAATPDGNTVLLANSSSLTTVPNTYKDIRYDGVTDFEPLGMLGEYTFSLTVGPVVPKSVNTLQEFTEWVMNNGEFRNVGAAIYGSMAHLAIRILARDTNTPLRAQPYKGTSSMIQDLHNGTLAAAFTAPGNAIGGRYSDALRTIGVSAKERLSYWPNVPTLMEQGSANMDIGGWFGLFVPAATPVGACQAIRNDLQAMVATPAFAEAQRLLLIADTEFDPQVIRARIRDEKERYGALARAYAITPLD</sequence>
<name>A0A917Q2W6_9PSED</name>
<protein>
    <recommendedName>
        <fullName evidence="4">Tripartite-type tricarboxylate transporter, receptor component TctC</fullName>
    </recommendedName>
</protein>
<dbReference type="RefSeq" id="WP_188985796.1">
    <property type="nucleotide sequence ID" value="NZ_BMPO01000011.1"/>
</dbReference>
<dbReference type="EMBL" id="BMPO01000011">
    <property type="protein sequence ID" value="GGK09119.1"/>
    <property type="molecule type" value="Genomic_DNA"/>
</dbReference>
<dbReference type="Gene3D" id="3.40.190.10">
    <property type="entry name" value="Periplasmic binding protein-like II"/>
    <property type="match status" value="1"/>
</dbReference>
<dbReference type="PANTHER" id="PTHR42928">
    <property type="entry name" value="TRICARBOXYLATE-BINDING PROTEIN"/>
    <property type="match status" value="1"/>
</dbReference>
<accession>A0A917Q2W6</accession>
<dbReference type="CDD" id="cd07012">
    <property type="entry name" value="PBP2_Bug_TTT"/>
    <property type="match status" value="1"/>
</dbReference>
<proteinExistence type="inferred from homology"/>
<dbReference type="Proteomes" id="UP000635983">
    <property type="component" value="Unassembled WGS sequence"/>
</dbReference>
<dbReference type="Gene3D" id="3.40.190.150">
    <property type="entry name" value="Bordetella uptake gene, domain 1"/>
    <property type="match status" value="1"/>
</dbReference>
<dbReference type="PROSITE" id="PS51318">
    <property type="entry name" value="TAT"/>
    <property type="match status" value="1"/>
</dbReference>